<evidence type="ECO:0000256" key="7">
    <source>
        <dbReference type="SAM" id="Phobius"/>
    </source>
</evidence>
<name>A0A5N6HG77_ASPFL</name>
<feature type="transmembrane region" description="Helical" evidence="7">
    <location>
        <begin position="512"/>
        <end position="533"/>
    </location>
</feature>
<reference evidence="9" key="1">
    <citation type="submission" date="2019-04" db="EMBL/GenBank/DDBJ databases">
        <title>Friends and foes A comparative genomics study of 23 Aspergillus species from section Flavi.</title>
        <authorList>
            <consortium name="DOE Joint Genome Institute"/>
            <person name="Kjaerbolling I."/>
            <person name="Vesth T."/>
            <person name="Frisvad J.C."/>
            <person name="Nybo J.L."/>
            <person name="Theobald S."/>
            <person name="Kildgaard S."/>
            <person name="Isbrandt T."/>
            <person name="Kuo A."/>
            <person name="Sato A."/>
            <person name="Lyhne E.K."/>
            <person name="Kogle M.E."/>
            <person name="Wiebenga A."/>
            <person name="Kun R.S."/>
            <person name="Lubbers R.J."/>
            <person name="Makela M.R."/>
            <person name="Barry K."/>
            <person name="Chovatia M."/>
            <person name="Clum A."/>
            <person name="Daum C."/>
            <person name="Haridas S."/>
            <person name="He G."/>
            <person name="LaButti K."/>
            <person name="Lipzen A."/>
            <person name="Mondo S."/>
            <person name="Riley R."/>
            <person name="Salamov A."/>
            <person name="Simmons B.A."/>
            <person name="Magnuson J.K."/>
            <person name="Henrissat B."/>
            <person name="Mortensen U.H."/>
            <person name="Larsen T.O."/>
            <person name="Devries R.P."/>
            <person name="Grigoriev I.V."/>
            <person name="Machida M."/>
            <person name="Baker S.E."/>
            <person name="Andersen M.R."/>
        </authorList>
    </citation>
    <scope>NUCLEOTIDE SEQUENCE [LARGE SCALE GENOMIC DNA]</scope>
    <source>
        <strain evidence="9">CBS 121.62</strain>
    </source>
</reference>
<evidence type="ECO:0000256" key="3">
    <source>
        <dbReference type="ARBA" id="ARBA00022692"/>
    </source>
</evidence>
<feature type="transmembrane region" description="Helical" evidence="7">
    <location>
        <begin position="425"/>
        <end position="444"/>
    </location>
</feature>
<evidence type="ECO:0000256" key="1">
    <source>
        <dbReference type="ARBA" id="ARBA00004141"/>
    </source>
</evidence>
<dbReference type="EMBL" id="ML734553">
    <property type="protein sequence ID" value="KAB8252857.1"/>
    <property type="molecule type" value="Genomic_DNA"/>
</dbReference>
<sequence length="541" mass="59281">MDSLSKHAQDNEARLGPESNNLTLSSGSTAHDILEALDLDPALNRKMHLVNDALDQIGWTPYHRRLFFLCGMGYIHSFAIIVSLANRLMIFTRYGVDALQVSLQGIIATQAAYEFQPSYPKGLTIALYVGMLVGALFWGLSADIVGRRLAFNISLFICSVFTIVAGASPNWASLAFFIAFSAFGAGGNLILDTTVLLEYLPSNKQWLVTGLAAWWGVGCTIAGLVAWGFMPNYSCSNPSEAPFMPCTKANNGGWRYLMYTMGAMIFVMSIARVAVVKFKETPKFLLGQGKDTEVVERFNQLAEKYHRSCPITLQQLQDCGPIATAHSQSSQFSVGEFSIHLRSLFSTRKLVLLMALLWLSWLMLGLAYPLFNVFLPSYLASRGVKFGVLSTYETWRNYALAQVCSIFGPIASAYLANRRFLGRRYTMTIGGLLTMAFLFAYSQVTSQQQNVAYTCVISFTLQIYAACLYGYTVEVLPSAHRATGNGVSVALHRFMGVVSAIIATSADTETTAPVFICAALYGGLAMCAVLLPFEPCAKRAS</sequence>
<feature type="transmembrane region" description="Helical" evidence="7">
    <location>
        <begin position="395"/>
        <end position="416"/>
    </location>
</feature>
<evidence type="ECO:0000256" key="2">
    <source>
        <dbReference type="ARBA" id="ARBA00022448"/>
    </source>
</evidence>
<protein>
    <submittedName>
        <fullName evidence="9">Major facilitator superfamily domain-containing protein</fullName>
    </submittedName>
</protein>
<dbReference type="PANTHER" id="PTHR23511:SF4">
    <property type="entry name" value="MAJOR FACILITATOR SUPERFAMILY (MFS) PROFILE DOMAIN-CONTAINING PROTEIN"/>
    <property type="match status" value="1"/>
</dbReference>
<comment type="subcellular location">
    <subcellularLocation>
        <location evidence="1">Membrane</location>
        <topology evidence="1">Multi-pass membrane protein</topology>
    </subcellularLocation>
</comment>
<keyword evidence="3 7" id="KW-0812">Transmembrane</keyword>
<dbReference type="VEuPathDB" id="FungiDB:F9C07_2280475"/>
<evidence type="ECO:0000259" key="8">
    <source>
        <dbReference type="PROSITE" id="PS50850"/>
    </source>
</evidence>
<evidence type="ECO:0000256" key="6">
    <source>
        <dbReference type="SAM" id="MobiDB-lite"/>
    </source>
</evidence>
<feature type="transmembrane region" description="Helical" evidence="7">
    <location>
        <begin position="350"/>
        <end position="375"/>
    </location>
</feature>
<dbReference type="PROSITE" id="PS50850">
    <property type="entry name" value="MFS"/>
    <property type="match status" value="1"/>
</dbReference>
<dbReference type="AlphaFoldDB" id="A0A5N6HG77"/>
<evidence type="ECO:0000313" key="9">
    <source>
        <dbReference type="EMBL" id="KAB8252857.1"/>
    </source>
</evidence>
<keyword evidence="5 7" id="KW-0472">Membrane</keyword>
<organism evidence="9">
    <name type="scientific">Aspergillus flavus</name>
    <dbReference type="NCBI Taxonomy" id="5059"/>
    <lineage>
        <taxon>Eukaryota</taxon>
        <taxon>Fungi</taxon>
        <taxon>Dikarya</taxon>
        <taxon>Ascomycota</taxon>
        <taxon>Pezizomycotina</taxon>
        <taxon>Eurotiomycetes</taxon>
        <taxon>Eurotiomycetidae</taxon>
        <taxon>Eurotiales</taxon>
        <taxon>Aspergillaceae</taxon>
        <taxon>Aspergillus</taxon>
        <taxon>Aspergillus subgen. Circumdati</taxon>
    </lineage>
</organism>
<dbReference type="Pfam" id="PF07690">
    <property type="entry name" value="MFS_1"/>
    <property type="match status" value="1"/>
</dbReference>
<feature type="transmembrane region" description="Helical" evidence="7">
    <location>
        <begin position="256"/>
        <end position="275"/>
    </location>
</feature>
<dbReference type="GO" id="GO:0016020">
    <property type="term" value="C:membrane"/>
    <property type="evidence" value="ECO:0007669"/>
    <property type="project" value="UniProtKB-SubCell"/>
</dbReference>
<dbReference type="Proteomes" id="UP000325434">
    <property type="component" value="Unassembled WGS sequence"/>
</dbReference>
<dbReference type="VEuPathDB" id="FungiDB:AFLA_007437"/>
<dbReference type="InterPro" id="IPR036259">
    <property type="entry name" value="MFS_trans_sf"/>
</dbReference>
<dbReference type="PANTHER" id="PTHR23511">
    <property type="entry name" value="SYNAPTIC VESICLE GLYCOPROTEIN 2"/>
    <property type="match status" value="1"/>
</dbReference>
<keyword evidence="2" id="KW-0813">Transport</keyword>
<accession>A0A5N6HG77</accession>
<feature type="domain" description="Major facilitator superfamily (MFS) profile" evidence="8">
    <location>
        <begin position="78"/>
        <end position="537"/>
    </location>
</feature>
<dbReference type="GO" id="GO:0022857">
    <property type="term" value="F:transmembrane transporter activity"/>
    <property type="evidence" value="ECO:0007669"/>
    <property type="project" value="InterPro"/>
</dbReference>
<feature type="transmembrane region" description="Helical" evidence="7">
    <location>
        <begin position="483"/>
        <end position="506"/>
    </location>
</feature>
<dbReference type="SUPFAM" id="SSF103473">
    <property type="entry name" value="MFS general substrate transporter"/>
    <property type="match status" value="1"/>
</dbReference>
<gene>
    <name evidence="9" type="ORF">BDV35DRAFT_403473</name>
</gene>
<feature type="transmembrane region" description="Helical" evidence="7">
    <location>
        <begin position="206"/>
        <end position="230"/>
    </location>
</feature>
<dbReference type="InterPro" id="IPR020846">
    <property type="entry name" value="MFS_dom"/>
</dbReference>
<dbReference type="Gene3D" id="1.20.1250.20">
    <property type="entry name" value="MFS general substrate transporter like domains"/>
    <property type="match status" value="1"/>
</dbReference>
<evidence type="ECO:0000256" key="5">
    <source>
        <dbReference type="ARBA" id="ARBA00023136"/>
    </source>
</evidence>
<feature type="transmembrane region" description="Helical" evidence="7">
    <location>
        <begin position="125"/>
        <end position="142"/>
    </location>
</feature>
<feature type="transmembrane region" description="Helical" evidence="7">
    <location>
        <begin position="174"/>
        <end position="199"/>
    </location>
</feature>
<evidence type="ECO:0000256" key="4">
    <source>
        <dbReference type="ARBA" id="ARBA00022989"/>
    </source>
</evidence>
<keyword evidence="4 7" id="KW-1133">Transmembrane helix</keyword>
<feature type="compositionally biased region" description="Basic and acidic residues" evidence="6">
    <location>
        <begin position="1"/>
        <end position="15"/>
    </location>
</feature>
<feature type="region of interest" description="Disordered" evidence="6">
    <location>
        <begin position="1"/>
        <end position="24"/>
    </location>
</feature>
<proteinExistence type="predicted"/>
<feature type="transmembrane region" description="Helical" evidence="7">
    <location>
        <begin position="66"/>
        <end position="85"/>
    </location>
</feature>
<feature type="transmembrane region" description="Helical" evidence="7">
    <location>
        <begin position="149"/>
        <end position="168"/>
    </location>
</feature>
<feature type="transmembrane region" description="Helical" evidence="7">
    <location>
        <begin position="450"/>
        <end position="471"/>
    </location>
</feature>
<dbReference type="InterPro" id="IPR011701">
    <property type="entry name" value="MFS"/>
</dbReference>